<proteinExistence type="predicted"/>
<keyword evidence="3" id="KW-1185">Reference proteome</keyword>
<dbReference type="SUPFAM" id="SSF46785">
    <property type="entry name" value="Winged helix' DNA-binding domain"/>
    <property type="match status" value="1"/>
</dbReference>
<name>A0A2A4FY08_9SPHN</name>
<comment type="caution">
    <text evidence="2">The sequence shown here is derived from an EMBL/GenBank/DDBJ whole genome shotgun (WGS) entry which is preliminary data.</text>
</comment>
<dbReference type="InterPro" id="IPR000835">
    <property type="entry name" value="HTH_MarR-typ"/>
</dbReference>
<dbReference type="InterPro" id="IPR036388">
    <property type="entry name" value="WH-like_DNA-bd_sf"/>
</dbReference>
<dbReference type="PANTHER" id="PTHR33164">
    <property type="entry name" value="TRANSCRIPTIONAL REGULATOR, MARR FAMILY"/>
    <property type="match status" value="1"/>
</dbReference>
<evidence type="ECO:0000313" key="2">
    <source>
        <dbReference type="EMBL" id="PCE42592.1"/>
    </source>
</evidence>
<dbReference type="InterPro" id="IPR036390">
    <property type="entry name" value="WH_DNA-bd_sf"/>
</dbReference>
<dbReference type="Pfam" id="PF12802">
    <property type="entry name" value="MarR_2"/>
    <property type="match status" value="1"/>
</dbReference>
<dbReference type="OrthoDB" id="9806864at2"/>
<organism evidence="2 3">
    <name type="scientific">Rhizorhabdus dicambivorans</name>
    <dbReference type="NCBI Taxonomy" id="1850238"/>
    <lineage>
        <taxon>Bacteria</taxon>
        <taxon>Pseudomonadati</taxon>
        <taxon>Pseudomonadota</taxon>
        <taxon>Alphaproteobacteria</taxon>
        <taxon>Sphingomonadales</taxon>
        <taxon>Sphingomonadaceae</taxon>
        <taxon>Rhizorhabdus</taxon>
    </lineage>
</organism>
<gene>
    <name evidence="2" type="ORF">COO09_09260</name>
</gene>
<dbReference type="Gene3D" id="1.10.10.10">
    <property type="entry name" value="Winged helix-like DNA-binding domain superfamily/Winged helix DNA-binding domain"/>
    <property type="match status" value="1"/>
</dbReference>
<dbReference type="GO" id="GO:0003700">
    <property type="term" value="F:DNA-binding transcription factor activity"/>
    <property type="evidence" value="ECO:0007669"/>
    <property type="project" value="InterPro"/>
</dbReference>
<protein>
    <submittedName>
        <fullName evidence="2">MarR family transcriptional regulator</fullName>
    </submittedName>
</protein>
<dbReference type="KEGG" id="rdi:CMV14_06820"/>
<dbReference type="EMBL" id="NWUF01000007">
    <property type="protein sequence ID" value="PCE42592.1"/>
    <property type="molecule type" value="Genomic_DNA"/>
</dbReference>
<sequence length="208" mass="22985">MPISGRVIAGSNMAKGRSVPITVTTHFEEVMSSWERELPGEELSGMLLTIGLTRLGRLMDAEYDLWCRRHFDISGAELRVILALRRAGRPYARRPTDLFRALSITSGAITKQVDRLVEKELVVRSPDALHAGGFLVNLTQKGLKISNQAVRWLSEQSILNEPLAELSEAERESGIAFCYHLLRRVEAGRKGAVSARAGRKAARAAPHS</sequence>
<dbReference type="PROSITE" id="PS50995">
    <property type="entry name" value="HTH_MARR_2"/>
    <property type="match status" value="1"/>
</dbReference>
<feature type="domain" description="HTH marR-type" evidence="1">
    <location>
        <begin position="45"/>
        <end position="187"/>
    </location>
</feature>
<dbReference type="Proteomes" id="UP000218934">
    <property type="component" value="Unassembled WGS sequence"/>
</dbReference>
<evidence type="ECO:0000313" key="3">
    <source>
        <dbReference type="Proteomes" id="UP000218934"/>
    </source>
</evidence>
<dbReference type="InterPro" id="IPR039422">
    <property type="entry name" value="MarR/SlyA-like"/>
</dbReference>
<dbReference type="GO" id="GO:0006950">
    <property type="term" value="P:response to stress"/>
    <property type="evidence" value="ECO:0007669"/>
    <property type="project" value="TreeGrafter"/>
</dbReference>
<accession>A0A2A4FY08</accession>
<dbReference type="AlphaFoldDB" id="A0A2A4FY08"/>
<dbReference type="SMART" id="SM00347">
    <property type="entry name" value="HTH_MARR"/>
    <property type="match status" value="1"/>
</dbReference>
<reference evidence="2 3" key="1">
    <citation type="submission" date="2017-09" db="EMBL/GenBank/DDBJ databases">
        <title>The Catabolism of 3,6-Dichlorosalicylic acid is Initiated by the Cytochrome P450 Monooxygenase DsmABC in Rhizorhabdus dicambivorans Ndbn-20.</title>
        <authorList>
            <person name="Na L."/>
        </authorList>
    </citation>
    <scope>NUCLEOTIDE SEQUENCE [LARGE SCALE GENOMIC DNA]</scope>
    <source>
        <strain evidence="2 3">Ndbn-20m</strain>
    </source>
</reference>
<dbReference type="PANTHER" id="PTHR33164:SF104">
    <property type="entry name" value="TRANSCRIPTIONAL REGULATORY PROTEIN"/>
    <property type="match status" value="1"/>
</dbReference>
<evidence type="ECO:0000259" key="1">
    <source>
        <dbReference type="PROSITE" id="PS50995"/>
    </source>
</evidence>